<organism evidence="3 4">
    <name type="scientific">Gossypium tomentosum</name>
    <name type="common">Hawaiian cotton</name>
    <name type="synonym">Gossypium sandvicense</name>
    <dbReference type="NCBI Taxonomy" id="34277"/>
    <lineage>
        <taxon>Eukaryota</taxon>
        <taxon>Viridiplantae</taxon>
        <taxon>Streptophyta</taxon>
        <taxon>Embryophyta</taxon>
        <taxon>Tracheophyta</taxon>
        <taxon>Spermatophyta</taxon>
        <taxon>Magnoliopsida</taxon>
        <taxon>eudicotyledons</taxon>
        <taxon>Gunneridae</taxon>
        <taxon>Pentapetalae</taxon>
        <taxon>rosids</taxon>
        <taxon>malvids</taxon>
        <taxon>Malvales</taxon>
        <taxon>Malvaceae</taxon>
        <taxon>Malvoideae</taxon>
        <taxon>Gossypium</taxon>
    </lineage>
</organism>
<feature type="compositionally biased region" description="Polar residues" evidence="1">
    <location>
        <begin position="1"/>
        <end position="33"/>
    </location>
</feature>
<dbReference type="SUPFAM" id="SSF53098">
    <property type="entry name" value="Ribonuclease H-like"/>
    <property type="match status" value="1"/>
</dbReference>
<gene>
    <name evidence="3" type="ORF">ES332_A11G288200v1</name>
</gene>
<evidence type="ECO:0000259" key="2">
    <source>
        <dbReference type="Pfam" id="PF04937"/>
    </source>
</evidence>
<reference evidence="3 4" key="1">
    <citation type="submission" date="2019-07" db="EMBL/GenBank/DDBJ databases">
        <title>WGS assembly of Gossypium tomentosum.</title>
        <authorList>
            <person name="Chen Z.J."/>
            <person name="Sreedasyam A."/>
            <person name="Ando A."/>
            <person name="Song Q."/>
            <person name="De L."/>
            <person name="Hulse-Kemp A."/>
            <person name="Ding M."/>
            <person name="Ye W."/>
            <person name="Kirkbride R."/>
            <person name="Jenkins J."/>
            <person name="Plott C."/>
            <person name="Lovell J."/>
            <person name="Lin Y.-M."/>
            <person name="Vaughn R."/>
            <person name="Liu B."/>
            <person name="Li W."/>
            <person name="Simpson S."/>
            <person name="Scheffler B."/>
            <person name="Saski C."/>
            <person name="Grover C."/>
            <person name="Hu G."/>
            <person name="Conover J."/>
            <person name="Carlson J."/>
            <person name="Shu S."/>
            <person name="Boston L."/>
            <person name="Williams M."/>
            <person name="Peterson D."/>
            <person name="Mcgee K."/>
            <person name="Jones D."/>
            <person name="Wendel J."/>
            <person name="Stelly D."/>
            <person name="Grimwood J."/>
            <person name="Schmutz J."/>
        </authorList>
    </citation>
    <scope>NUCLEOTIDE SEQUENCE [LARGE SCALE GENOMIC DNA]</scope>
    <source>
        <strain evidence="3">7179.01</strain>
    </source>
</reference>
<evidence type="ECO:0000313" key="3">
    <source>
        <dbReference type="EMBL" id="TYI02742.1"/>
    </source>
</evidence>
<feature type="domain" description="DUF659" evidence="2">
    <location>
        <begin position="71"/>
        <end position="183"/>
    </location>
</feature>
<evidence type="ECO:0000313" key="4">
    <source>
        <dbReference type="Proteomes" id="UP000322667"/>
    </source>
</evidence>
<evidence type="ECO:0000256" key="1">
    <source>
        <dbReference type="SAM" id="MobiDB-lite"/>
    </source>
</evidence>
<dbReference type="InterPro" id="IPR012337">
    <property type="entry name" value="RNaseH-like_sf"/>
</dbReference>
<dbReference type="PANTHER" id="PTHR32166:SF81">
    <property type="entry name" value="OS06G0658400 PROTEIN"/>
    <property type="match status" value="1"/>
</dbReference>
<sequence>MAYQSGSGSVDSSNNITNASVSQDDITSLQRHSLGSKRRKGTLEQSFNLAAQENLDTRNPHYVNAFTLAKRANIKRLLQSIKGMWREKGISLICNGWTDAQRRPLINFMAISEGGVVFLKAVNYTISEVGAQNVVQVITDNALVCKVAGSLVETQHPHIFWTHCVVHTLNLTLKNICAAKNIEKNEVTYDVLCWINNVGDDAIFIRNFILNHSMRLAIFNSSVPLKLLAVADTRFASMIVMKKILDVDYILTFAKLIYDMLQIIDMDKPTLHLVYEIWDEMIEKVKTSIYRHEGKKGDERSIFYEVVYDILIDRWTKSSTPPHCMAHSLNPSDWLNEIPNRLPPHKVVKISKERNKCSRRYFPSTEERNMWTWTRYSFIHSMRRNKINPQRAKDLVFVHTNLPLLSRKTLHYKEGENKILSLDEPDMKMVIFANEEDMENVNAMN</sequence>
<proteinExistence type="predicted"/>
<dbReference type="PANTHER" id="PTHR32166">
    <property type="entry name" value="OSJNBA0013A04.12 PROTEIN"/>
    <property type="match status" value="1"/>
</dbReference>
<dbReference type="InterPro" id="IPR007021">
    <property type="entry name" value="DUF659"/>
</dbReference>
<feature type="region of interest" description="Disordered" evidence="1">
    <location>
        <begin position="1"/>
        <end position="40"/>
    </location>
</feature>
<keyword evidence="4" id="KW-1185">Reference proteome</keyword>
<accession>A0A5D2NFU9</accession>
<dbReference type="AlphaFoldDB" id="A0A5D2NFU9"/>
<dbReference type="Pfam" id="PF04937">
    <property type="entry name" value="DUF659"/>
    <property type="match status" value="1"/>
</dbReference>
<dbReference type="Proteomes" id="UP000322667">
    <property type="component" value="Chromosome A11"/>
</dbReference>
<name>A0A5D2NFU9_GOSTO</name>
<protein>
    <recommendedName>
        <fullName evidence="2">DUF659 domain-containing protein</fullName>
    </recommendedName>
</protein>
<dbReference type="EMBL" id="CM017620">
    <property type="protein sequence ID" value="TYI02742.1"/>
    <property type="molecule type" value="Genomic_DNA"/>
</dbReference>